<dbReference type="PANTHER" id="PTHR43245:SF51">
    <property type="entry name" value="SHORT CHAIN DEHYDROGENASE_REDUCTASE FAMILY 42E, MEMBER 2"/>
    <property type="match status" value="1"/>
</dbReference>
<keyword evidence="5" id="KW-1185">Reference proteome</keyword>
<keyword evidence="2 3" id="KW-0560">Oxidoreductase</keyword>
<feature type="domain" description="3-beta hydroxysteroid dehydrogenase/isomerase" evidence="4">
    <location>
        <begin position="5"/>
        <end position="284"/>
    </location>
</feature>
<evidence type="ECO:0000256" key="3">
    <source>
        <dbReference type="RuleBase" id="RU004475"/>
    </source>
</evidence>
<proteinExistence type="inferred from homology"/>
<evidence type="ECO:0000256" key="2">
    <source>
        <dbReference type="ARBA" id="ARBA00023002"/>
    </source>
</evidence>
<sequence length="370" mass="42261">MWLFGAHVINLLMTRCEHIKEIISVDLLPFHWVKGLEPPANPESSIRLRHIICDLRKYSDVNKACQKNIDVVIHTAGFIDVGTGQDWNQLVDVNVKAVDNVIRACIANNIPYLVHTSSQDVAAGMDPLHNIGDDSVSIPTKFFYKYAETKFEGEQLVIHANNSLLLNEKRLLTVALRPCSIYGEGDNNIVTPALRVAYKMGGVLVRFGDQKVVFQYAYAGNIAWAHILAMQHLQHSDTLEQNKGTKTVESQPIAGKCFFIMDETPARNLFDNIKPYVEDRGIRISDVVVPFWIMYCVALFLEFITFILKPFTSLNYPLTRQVLYSMYVHHNFNYNGARKHLKYKPIFTPEEAMQRSLVYYRSIEINPHVT</sequence>
<dbReference type="InterPro" id="IPR002225">
    <property type="entry name" value="3Beta_OHSteriod_DH/Estase"/>
</dbReference>
<dbReference type="SUPFAM" id="SSF51735">
    <property type="entry name" value="NAD(P)-binding Rossmann-fold domains"/>
    <property type="match status" value="1"/>
</dbReference>
<dbReference type="GeneID" id="102805982"/>
<dbReference type="RefSeq" id="XP_006820765.1">
    <property type="nucleotide sequence ID" value="XM_006820702.1"/>
</dbReference>
<dbReference type="InterPro" id="IPR036291">
    <property type="entry name" value="NAD(P)-bd_dom_sf"/>
</dbReference>
<evidence type="ECO:0000256" key="1">
    <source>
        <dbReference type="ARBA" id="ARBA00009219"/>
    </source>
</evidence>
<dbReference type="Pfam" id="PF01073">
    <property type="entry name" value="3Beta_HSD"/>
    <property type="match status" value="1"/>
</dbReference>
<protein>
    <submittedName>
        <fullName evidence="6">3 beta-hydroxysteroid dehydrogenase/Delta 5--&gt;4-isomerase type 2-like</fullName>
    </submittedName>
</protein>
<dbReference type="PANTHER" id="PTHR43245">
    <property type="entry name" value="BIFUNCTIONAL POLYMYXIN RESISTANCE PROTEIN ARNA"/>
    <property type="match status" value="1"/>
</dbReference>
<dbReference type="Gene3D" id="3.40.50.720">
    <property type="entry name" value="NAD(P)-binding Rossmann-like Domain"/>
    <property type="match status" value="1"/>
</dbReference>
<gene>
    <name evidence="6" type="primary">LOC102805982</name>
</gene>
<dbReference type="Proteomes" id="UP000694865">
    <property type="component" value="Unplaced"/>
</dbReference>
<evidence type="ECO:0000259" key="4">
    <source>
        <dbReference type="Pfam" id="PF01073"/>
    </source>
</evidence>
<evidence type="ECO:0000313" key="5">
    <source>
        <dbReference type="Proteomes" id="UP000694865"/>
    </source>
</evidence>
<name>A0ABM0ML74_SACKO</name>
<dbReference type="InterPro" id="IPR050177">
    <property type="entry name" value="Lipid_A_modif_metabolic_enz"/>
</dbReference>
<accession>A0ABM0ML74</accession>
<reference evidence="6" key="1">
    <citation type="submission" date="2025-08" db="UniProtKB">
        <authorList>
            <consortium name="RefSeq"/>
        </authorList>
    </citation>
    <scope>IDENTIFICATION</scope>
    <source>
        <tissue evidence="6">Testes</tissue>
    </source>
</reference>
<evidence type="ECO:0000313" key="6">
    <source>
        <dbReference type="RefSeq" id="XP_006820765.1"/>
    </source>
</evidence>
<organism evidence="5 6">
    <name type="scientific">Saccoglossus kowalevskii</name>
    <name type="common">Acorn worm</name>
    <dbReference type="NCBI Taxonomy" id="10224"/>
    <lineage>
        <taxon>Eukaryota</taxon>
        <taxon>Metazoa</taxon>
        <taxon>Hemichordata</taxon>
        <taxon>Enteropneusta</taxon>
        <taxon>Harrimaniidae</taxon>
        <taxon>Saccoglossus</taxon>
    </lineage>
</organism>
<comment type="similarity">
    <text evidence="1 3">Belongs to the 3-beta-HSD family.</text>
</comment>